<feature type="transmembrane region" description="Helical" evidence="1">
    <location>
        <begin position="153"/>
        <end position="172"/>
    </location>
</feature>
<dbReference type="EMBL" id="LT629799">
    <property type="protein sequence ID" value="SDU83285.1"/>
    <property type="molecule type" value="Genomic_DNA"/>
</dbReference>
<evidence type="ECO:0000313" key="3">
    <source>
        <dbReference type="Proteomes" id="UP000198825"/>
    </source>
</evidence>
<keyword evidence="3" id="KW-1185">Reference proteome</keyword>
<keyword evidence="1" id="KW-0812">Transmembrane</keyword>
<proteinExistence type="predicted"/>
<reference evidence="3" key="1">
    <citation type="submission" date="2016-10" db="EMBL/GenBank/DDBJ databases">
        <authorList>
            <person name="Varghese N."/>
            <person name="Submissions S."/>
        </authorList>
    </citation>
    <scope>NUCLEOTIDE SEQUENCE [LARGE SCALE GENOMIC DNA]</scope>
    <source>
        <strain evidence="3">DSM 21743</strain>
    </source>
</reference>
<keyword evidence="1" id="KW-1133">Transmembrane helix</keyword>
<sequence length="192" mass="20934">MSDGAAVGRHGADVDRQPVTAERFRPRGWLDRLFAIGIVAKGLNGAAELVGGLLLLLVGPDRLHRWVADLTLGELSEDPDDVVARSLLRTSDGLNGDAVLFGAVYLLVHGLVKVVLVVALLRNKIWAYPWMIGVLLAFIAYQLYRIVLSPSPGLVALTVFDALVVALTWREWRVQRAAGRREPVRSGRPGGR</sequence>
<name>A0A1H2LRA7_9ACTN</name>
<dbReference type="STRING" id="546874.SAMN04488544_0660"/>
<feature type="transmembrane region" description="Helical" evidence="1">
    <location>
        <begin position="33"/>
        <end position="58"/>
    </location>
</feature>
<dbReference type="InterPro" id="IPR021125">
    <property type="entry name" value="DUF2127"/>
</dbReference>
<protein>
    <submittedName>
        <fullName evidence="2">Uncharacterized membrane protein</fullName>
    </submittedName>
</protein>
<evidence type="ECO:0000313" key="2">
    <source>
        <dbReference type="EMBL" id="SDU83285.1"/>
    </source>
</evidence>
<feature type="transmembrane region" description="Helical" evidence="1">
    <location>
        <begin position="98"/>
        <end position="121"/>
    </location>
</feature>
<accession>A0A1H2LRA7</accession>
<gene>
    <name evidence="2" type="ORF">SAMN04488544_0660</name>
</gene>
<feature type="transmembrane region" description="Helical" evidence="1">
    <location>
        <begin position="128"/>
        <end position="147"/>
    </location>
</feature>
<dbReference type="Pfam" id="PF09900">
    <property type="entry name" value="DUF2127"/>
    <property type="match status" value="1"/>
</dbReference>
<keyword evidence="1" id="KW-0472">Membrane</keyword>
<evidence type="ECO:0000256" key="1">
    <source>
        <dbReference type="SAM" id="Phobius"/>
    </source>
</evidence>
<organism evidence="2 3">
    <name type="scientific">Microlunatus sagamiharensis</name>
    <dbReference type="NCBI Taxonomy" id="546874"/>
    <lineage>
        <taxon>Bacteria</taxon>
        <taxon>Bacillati</taxon>
        <taxon>Actinomycetota</taxon>
        <taxon>Actinomycetes</taxon>
        <taxon>Propionibacteriales</taxon>
        <taxon>Propionibacteriaceae</taxon>
        <taxon>Microlunatus</taxon>
    </lineage>
</organism>
<dbReference type="AlphaFoldDB" id="A0A1H2LRA7"/>
<dbReference type="Proteomes" id="UP000198825">
    <property type="component" value="Chromosome I"/>
</dbReference>